<keyword evidence="3" id="KW-1185">Reference proteome</keyword>
<evidence type="ECO:0000313" key="3">
    <source>
        <dbReference type="Proteomes" id="UP000628017"/>
    </source>
</evidence>
<dbReference type="EMBL" id="BMKA01000002">
    <property type="protein sequence ID" value="GGA20053.1"/>
    <property type="molecule type" value="Genomic_DNA"/>
</dbReference>
<evidence type="ECO:0000256" key="1">
    <source>
        <dbReference type="SAM" id="MobiDB-lite"/>
    </source>
</evidence>
<dbReference type="RefSeq" id="WP_188674458.1">
    <property type="nucleotide sequence ID" value="NZ_BMKA01000002.1"/>
</dbReference>
<protein>
    <submittedName>
        <fullName evidence="2">Hemin uptake protein HemP</fullName>
    </submittedName>
</protein>
<organism evidence="2 3">
    <name type="scientific">Neptunicoccus cionae</name>
    <dbReference type="NCBI Taxonomy" id="2035344"/>
    <lineage>
        <taxon>Bacteria</taxon>
        <taxon>Pseudomonadati</taxon>
        <taxon>Pseudomonadota</taxon>
        <taxon>Alphaproteobacteria</taxon>
        <taxon>Rhodobacterales</taxon>
        <taxon>Paracoccaceae</taxon>
        <taxon>Neptunicoccus</taxon>
    </lineage>
</organism>
<reference evidence="2" key="1">
    <citation type="journal article" date="2014" name="Int. J. Syst. Evol. Microbiol.">
        <title>Complete genome sequence of Corynebacterium casei LMG S-19264T (=DSM 44701T), isolated from a smear-ripened cheese.</title>
        <authorList>
            <consortium name="US DOE Joint Genome Institute (JGI-PGF)"/>
            <person name="Walter F."/>
            <person name="Albersmeier A."/>
            <person name="Kalinowski J."/>
            <person name="Ruckert C."/>
        </authorList>
    </citation>
    <scope>NUCLEOTIDE SEQUENCE</scope>
    <source>
        <strain evidence="2">CGMCC 1.15880</strain>
    </source>
</reference>
<name>A0A916QYQ2_9RHOB</name>
<accession>A0A916QYQ2</accession>
<proteinExistence type="predicted"/>
<feature type="region of interest" description="Disordered" evidence="1">
    <location>
        <begin position="1"/>
        <end position="20"/>
    </location>
</feature>
<feature type="compositionally biased region" description="Basic and acidic residues" evidence="1">
    <location>
        <begin position="1"/>
        <end position="10"/>
    </location>
</feature>
<dbReference type="InterPro" id="IPR019600">
    <property type="entry name" value="Hemin_uptake_protein_HemP"/>
</dbReference>
<sequence>MTTPPTRREPAPNSLPDDGLPVYDAHKMLAGNTTARIQLDDQTYILRLTRQGKLILTK</sequence>
<dbReference type="Pfam" id="PF10636">
    <property type="entry name" value="hemP"/>
    <property type="match status" value="1"/>
</dbReference>
<gene>
    <name evidence="2" type="ORF">GCM10011498_21240</name>
</gene>
<evidence type="ECO:0000313" key="2">
    <source>
        <dbReference type="EMBL" id="GGA20053.1"/>
    </source>
</evidence>
<dbReference type="Gene3D" id="2.10.70.10">
    <property type="entry name" value="Complement Module, domain 1"/>
    <property type="match status" value="1"/>
</dbReference>
<comment type="caution">
    <text evidence="2">The sequence shown here is derived from an EMBL/GenBank/DDBJ whole genome shotgun (WGS) entry which is preliminary data.</text>
</comment>
<dbReference type="AlphaFoldDB" id="A0A916QYQ2"/>
<reference evidence="2" key="2">
    <citation type="submission" date="2020-09" db="EMBL/GenBank/DDBJ databases">
        <authorList>
            <person name="Sun Q."/>
            <person name="Zhou Y."/>
        </authorList>
    </citation>
    <scope>NUCLEOTIDE SEQUENCE</scope>
    <source>
        <strain evidence="2">CGMCC 1.15880</strain>
    </source>
</reference>
<dbReference type="Proteomes" id="UP000628017">
    <property type="component" value="Unassembled WGS sequence"/>
</dbReference>